<dbReference type="PANTHER" id="PTHR30469:SF15">
    <property type="entry name" value="HLYD FAMILY OF SECRETION PROTEINS"/>
    <property type="match status" value="1"/>
</dbReference>
<accession>A0ABS9UWI7</accession>
<dbReference type="Pfam" id="PF25954">
    <property type="entry name" value="Beta-barrel_RND_2"/>
    <property type="match status" value="1"/>
</dbReference>
<dbReference type="Gene3D" id="1.10.287.470">
    <property type="entry name" value="Helix hairpin bin"/>
    <property type="match status" value="1"/>
</dbReference>
<dbReference type="RefSeq" id="WP_241346737.1">
    <property type="nucleotide sequence ID" value="NZ_JAKZGP010000005.1"/>
</dbReference>
<feature type="domain" description="CusB-like beta-barrel" evidence="3">
    <location>
        <begin position="202"/>
        <end position="274"/>
    </location>
</feature>
<dbReference type="InterPro" id="IPR006143">
    <property type="entry name" value="RND_pump_MFP"/>
</dbReference>
<comment type="caution">
    <text evidence="4">The sequence shown here is derived from an EMBL/GenBank/DDBJ whole genome shotgun (WGS) entry which is preliminary data.</text>
</comment>
<organism evidence="4 5">
    <name type="scientific">Belliella filtrata</name>
    <dbReference type="NCBI Taxonomy" id="2923435"/>
    <lineage>
        <taxon>Bacteria</taxon>
        <taxon>Pseudomonadati</taxon>
        <taxon>Bacteroidota</taxon>
        <taxon>Cytophagia</taxon>
        <taxon>Cytophagales</taxon>
        <taxon>Cyclobacteriaceae</taxon>
        <taxon>Belliella</taxon>
    </lineage>
</organism>
<dbReference type="Gene3D" id="2.40.50.100">
    <property type="match status" value="1"/>
</dbReference>
<dbReference type="SUPFAM" id="SSF111369">
    <property type="entry name" value="HlyD-like secretion proteins"/>
    <property type="match status" value="1"/>
</dbReference>
<feature type="chain" id="PRO_5045207840" evidence="2">
    <location>
        <begin position="19"/>
        <end position="350"/>
    </location>
</feature>
<comment type="similarity">
    <text evidence="1">Belongs to the membrane fusion protein (MFP) (TC 8.A.1) family.</text>
</comment>
<name>A0ABS9UWI7_9BACT</name>
<evidence type="ECO:0000256" key="1">
    <source>
        <dbReference type="ARBA" id="ARBA00009477"/>
    </source>
</evidence>
<dbReference type="EMBL" id="JAKZGP010000005">
    <property type="protein sequence ID" value="MCH7408512.1"/>
    <property type="molecule type" value="Genomic_DNA"/>
</dbReference>
<gene>
    <name evidence="4" type="ORF">MM239_03830</name>
</gene>
<evidence type="ECO:0000313" key="4">
    <source>
        <dbReference type="EMBL" id="MCH7408512.1"/>
    </source>
</evidence>
<dbReference type="NCBIfam" id="TIGR01730">
    <property type="entry name" value="RND_mfp"/>
    <property type="match status" value="1"/>
</dbReference>
<dbReference type="InterPro" id="IPR058792">
    <property type="entry name" value="Beta-barrel_RND_2"/>
</dbReference>
<dbReference type="Gene3D" id="2.40.30.170">
    <property type="match status" value="1"/>
</dbReference>
<keyword evidence="2" id="KW-0732">Signal</keyword>
<feature type="signal peptide" evidence="2">
    <location>
        <begin position="1"/>
        <end position="18"/>
    </location>
</feature>
<dbReference type="PANTHER" id="PTHR30469">
    <property type="entry name" value="MULTIDRUG RESISTANCE PROTEIN MDTA"/>
    <property type="match status" value="1"/>
</dbReference>
<protein>
    <submittedName>
        <fullName evidence="4">Efflux RND transporter periplasmic adaptor subunit</fullName>
    </submittedName>
</protein>
<dbReference type="Proteomes" id="UP001165489">
    <property type="component" value="Unassembled WGS sequence"/>
</dbReference>
<sequence>MKKLIIVVLLLSGVAATAYTLYNNKVELNETAEIAMKTSDYISVTTEKVQPRSIVRNFTSNGVFEPFQELQVMSEASGKVVQIFKKKGDYVKKGEVIIQIDDRLIRSEYNITKLNRDQSERDLKRYTNLAQSEAITRKQFEDIEMSFQITENQLIALEKRLDDTNIKAPIAGFINEDFYETGTLLNPGMPVVNLINKNPLKLRVQVSESEIARIKLGEEVTLSANAIPNEVFKGKVEFISEKADAAFKYEVRILVNQGDVEKIKPGMYGTASFEFAQEENVLQLSRKSIVGSLKEPGVYVINNDKAAYRKVQINPLKDGFVEVVEGLNSGDEVISSGLINIKEGTKVKVQ</sequence>
<evidence type="ECO:0000259" key="3">
    <source>
        <dbReference type="Pfam" id="PF25954"/>
    </source>
</evidence>
<reference evidence="4" key="1">
    <citation type="submission" date="2022-03" db="EMBL/GenBank/DDBJ databases">
        <title>De novo assembled genomes of Belliella spp. (Cyclobacteriaceae) strains.</title>
        <authorList>
            <person name="Szabo A."/>
            <person name="Korponai K."/>
            <person name="Felfoldi T."/>
        </authorList>
    </citation>
    <scope>NUCLEOTIDE SEQUENCE</scope>
    <source>
        <strain evidence="4">DSM 111904</strain>
    </source>
</reference>
<keyword evidence="5" id="KW-1185">Reference proteome</keyword>
<dbReference type="Gene3D" id="2.40.420.20">
    <property type="match status" value="1"/>
</dbReference>
<evidence type="ECO:0000313" key="5">
    <source>
        <dbReference type="Proteomes" id="UP001165489"/>
    </source>
</evidence>
<proteinExistence type="inferred from homology"/>
<evidence type="ECO:0000256" key="2">
    <source>
        <dbReference type="SAM" id="SignalP"/>
    </source>
</evidence>